<organism evidence="1">
    <name type="scientific">viral metagenome</name>
    <dbReference type="NCBI Taxonomy" id="1070528"/>
    <lineage>
        <taxon>unclassified sequences</taxon>
        <taxon>metagenomes</taxon>
        <taxon>organismal metagenomes</taxon>
    </lineage>
</organism>
<name>A0A6M3X795_9ZZZZ</name>
<dbReference type="Gene3D" id="1.10.10.10">
    <property type="entry name" value="Winged helix-like DNA-binding domain superfamily/Winged helix DNA-binding domain"/>
    <property type="match status" value="1"/>
</dbReference>
<evidence type="ECO:0000313" key="1">
    <source>
        <dbReference type="EMBL" id="QJH93043.1"/>
    </source>
</evidence>
<proteinExistence type="predicted"/>
<dbReference type="InterPro" id="IPR036388">
    <property type="entry name" value="WH-like_DNA-bd_sf"/>
</dbReference>
<dbReference type="SUPFAM" id="SSF46785">
    <property type="entry name" value="Winged helix' DNA-binding domain"/>
    <property type="match status" value="1"/>
</dbReference>
<reference evidence="1" key="1">
    <citation type="submission" date="2020-03" db="EMBL/GenBank/DDBJ databases">
        <title>The deep terrestrial virosphere.</title>
        <authorList>
            <person name="Holmfeldt K."/>
            <person name="Nilsson E."/>
            <person name="Simone D."/>
            <person name="Lopez-Fernandez M."/>
            <person name="Wu X."/>
            <person name="de Brujin I."/>
            <person name="Lundin D."/>
            <person name="Andersson A."/>
            <person name="Bertilsson S."/>
            <person name="Dopson M."/>
        </authorList>
    </citation>
    <scope>NUCLEOTIDE SEQUENCE</scope>
    <source>
        <strain evidence="1">MM171B02540</strain>
    </source>
</reference>
<accession>A0A6M3X795</accession>
<gene>
    <name evidence="1" type="ORF">MM171B02540_0009</name>
</gene>
<protein>
    <submittedName>
        <fullName evidence="1">Uncharacterized protein</fullName>
    </submittedName>
</protein>
<dbReference type="EMBL" id="MT143941">
    <property type="protein sequence ID" value="QJH93043.1"/>
    <property type="molecule type" value="Genomic_DNA"/>
</dbReference>
<dbReference type="AlphaFoldDB" id="A0A6M3X795"/>
<sequence>MKKELDVHEDVRESAEKVVRELEKTQKIKGKTGLDITNLRKNTGLSRSATTKALSALSTAKIISMENVGTSKFYHLKELKR</sequence>
<dbReference type="InterPro" id="IPR036390">
    <property type="entry name" value="WH_DNA-bd_sf"/>
</dbReference>